<dbReference type="EMBL" id="ODYU01001250">
    <property type="protein sequence ID" value="SOQ37200.1"/>
    <property type="molecule type" value="Genomic_DNA"/>
</dbReference>
<organism evidence="2">
    <name type="scientific">Spodoptera frugiperda</name>
    <name type="common">Fall armyworm</name>
    <dbReference type="NCBI Taxonomy" id="7108"/>
    <lineage>
        <taxon>Eukaryota</taxon>
        <taxon>Metazoa</taxon>
        <taxon>Ecdysozoa</taxon>
        <taxon>Arthropoda</taxon>
        <taxon>Hexapoda</taxon>
        <taxon>Insecta</taxon>
        <taxon>Pterygota</taxon>
        <taxon>Neoptera</taxon>
        <taxon>Endopterygota</taxon>
        <taxon>Lepidoptera</taxon>
        <taxon>Glossata</taxon>
        <taxon>Ditrysia</taxon>
        <taxon>Noctuoidea</taxon>
        <taxon>Noctuidae</taxon>
        <taxon>Amphipyrinae</taxon>
        <taxon>Spodoptera</taxon>
    </lineage>
</organism>
<accession>A0A2H1V8N3</accession>
<feature type="region of interest" description="Disordered" evidence="1">
    <location>
        <begin position="1"/>
        <end position="20"/>
    </location>
</feature>
<sequence length="74" mass="8572">MGVKLESPVAARQSPRRVSRNAAHEYEPLVWLETSRVPPQNITNDIVYEYLAYGLWLPVWLETSRVTPLNSYEI</sequence>
<gene>
    <name evidence="2" type="ORF">SFRICE_030427</name>
</gene>
<proteinExistence type="predicted"/>
<reference evidence="2" key="1">
    <citation type="submission" date="2016-07" db="EMBL/GenBank/DDBJ databases">
        <authorList>
            <person name="Bretaudeau A."/>
        </authorList>
    </citation>
    <scope>NUCLEOTIDE SEQUENCE</scope>
    <source>
        <strain evidence="2">Rice</strain>
        <tissue evidence="2">Whole body</tissue>
    </source>
</reference>
<dbReference type="AlphaFoldDB" id="A0A2H1V8N3"/>
<name>A0A2H1V8N3_SPOFR</name>
<protein>
    <submittedName>
        <fullName evidence="2">SFRICE_030427</fullName>
    </submittedName>
</protein>
<evidence type="ECO:0000313" key="2">
    <source>
        <dbReference type="EMBL" id="SOQ37200.1"/>
    </source>
</evidence>
<evidence type="ECO:0000256" key="1">
    <source>
        <dbReference type="SAM" id="MobiDB-lite"/>
    </source>
</evidence>